<evidence type="ECO:0000256" key="1">
    <source>
        <dbReference type="SAM" id="MobiDB-lite"/>
    </source>
</evidence>
<dbReference type="AlphaFoldDB" id="M2AE42"/>
<reference evidence="3" key="2">
    <citation type="journal article" date="2013" name="Mar. Genomics">
        <title>Expression of sulfatases in Rhodopirellula baltica and the diversity of sulfatases in the genus Rhodopirellula.</title>
        <authorList>
            <person name="Wegner C.E."/>
            <person name="Richter-Heitmann T."/>
            <person name="Klindworth A."/>
            <person name="Klockow C."/>
            <person name="Richter M."/>
            <person name="Achstetter T."/>
            <person name="Glockner F.O."/>
            <person name="Harder J."/>
        </authorList>
    </citation>
    <scope>NUCLEOTIDE SEQUENCE [LARGE SCALE GENOMIC DNA]</scope>
    <source>
        <strain evidence="3">6C</strain>
    </source>
</reference>
<evidence type="ECO:0000313" key="4">
    <source>
        <dbReference type="Proteomes" id="UP000011529"/>
    </source>
</evidence>
<organism evidence="3 4">
    <name type="scientific">Rhodopirellula europaea 6C</name>
    <dbReference type="NCBI Taxonomy" id="1263867"/>
    <lineage>
        <taxon>Bacteria</taxon>
        <taxon>Pseudomonadati</taxon>
        <taxon>Planctomycetota</taxon>
        <taxon>Planctomycetia</taxon>
        <taxon>Pirellulales</taxon>
        <taxon>Pirellulaceae</taxon>
        <taxon>Rhodopirellula</taxon>
    </lineage>
</organism>
<comment type="caution">
    <text evidence="3">The sequence shown here is derived from an EMBL/GenBank/DDBJ whole genome shotgun (WGS) entry which is preliminary data.</text>
</comment>
<protein>
    <submittedName>
        <fullName evidence="3">Putative membrane protein</fullName>
    </submittedName>
</protein>
<feature type="transmembrane region" description="Helical" evidence="2">
    <location>
        <begin position="236"/>
        <end position="256"/>
    </location>
</feature>
<feature type="compositionally biased region" description="Polar residues" evidence="1">
    <location>
        <begin position="278"/>
        <end position="300"/>
    </location>
</feature>
<accession>M2AE42</accession>
<feature type="transmembrane region" description="Helical" evidence="2">
    <location>
        <begin position="12"/>
        <end position="36"/>
    </location>
</feature>
<gene>
    <name evidence="3" type="ORF">RE6C_03879</name>
</gene>
<keyword evidence="2" id="KW-0812">Transmembrane</keyword>
<keyword evidence="2" id="KW-0472">Membrane</keyword>
<dbReference type="EMBL" id="ANMO01000175">
    <property type="protein sequence ID" value="EMB15395.1"/>
    <property type="molecule type" value="Genomic_DNA"/>
</dbReference>
<reference evidence="3" key="1">
    <citation type="submission" date="2012-11" db="EMBL/GenBank/DDBJ databases">
        <title>Permanent draft genomes of Rhodopirellula europaea strain SH398 and 6C.</title>
        <authorList>
            <person name="Richter M."/>
            <person name="Richter-Heitmann T."/>
            <person name="Frank C."/>
            <person name="Harder J."/>
            <person name="Glockner F.O."/>
        </authorList>
    </citation>
    <scope>NUCLEOTIDE SEQUENCE</scope>
    <source>
        <strain evidence="3">6C</strain>
    </source>
</reference>
<sequence>MNDPSLEKDQVDGVALSWFFIWSIVLSIGLAGFAGTSDPDSMSDESQLLFACSFGGLAATWTAMGTWATLIHVEKEPNAKRQVQRWRIAVGSFLLINAIAMVLALQSMPSFAAQLLLLASTSCLGPFLIWQWFRRPIHRGPTPPTGQRNIRQILGMAVTIAAGNVLFKIASGWLSLFDATVTMMLSIAASWTLLTLTLLGRQWAWIYGLAPLCLALPFVVLFIMDLEKNNADEQALIVSGTFAGFYLFSLVYLLLLRSSGHRWFRITSNAEEPAADLSSASSPTASINTERVLGTQTKAS</sequence>
<feature type="transmembrane region" description="Helical" evidence="2">
    <location>
        <begin position="85"/>
        <end position="105"/>
    </location>
</feature>
<feature type="transmembrane region" description="Helical" evidence="2">
    <location>
        <begin position="206"/>
        <end position="224"/>
    </location>
</feature>
<feature type="transmembrane region" description="Helical" evidence="2">
    <location>
        <begin position="153"/>
        <end position="174"/>
    </location>
</feature>
<feature type="transmembrane region" description="Helical" evidence="2">
    <location>
        <begin position="180"/>
        <end position="199"/>
    </location>
</feature>
<feature type="transmembrane region" description="Helical" evidence="2">
    <location>
        <begin position="111"/>
        <end position="133"/>
    </location>
</feature>
<dbReference type="PATRIC" id="fig|1263867.3.peg.4147"/>
<keyword evidence="4" id="KW-1185">Reference proteome</keyword>
<keyword evidence="2" id="KW-1133">Transmembrane helix</keyword>
<feature type="transmembrane region" description="Helical" evidence="2">
    <location>
        <begin position="48"/>
        <end position="73"/>
    </location>
</feature>
<proteinExistence type="predicted"/>
<evidence type="ECO:0000256" key="2">
    <source>
        <dbReference type="SAM" id="Phobius"/>
    </source>
</evidence>
<dbReference type="Proteomes" id="UP000011529">
    <property type="component" value="Unassembled WGS sequence"/>
</dbReference>
<name>M2AE42_9BACT</name>
<dbReference type="RefSeq" id="WP_008658926.1">
    <property type="nucleotide sequence ID" value="NZ_ANMO01000175.1"/>
</dbReference>
<evidence type="ECO:0000313" key="3">
    <source>
        <dbReference type="EMBL" id="EMB15395.1"/>
    </source>
</evidence>
<feature type="region of interest" description="Disordered" evidence="1">
    <location>
        <begin position="276"/>
        <end position="300"/>
    </location>
</feature>